<keyword evidence="1" id="KW-0812">Transmembrane</keyword>
<feature type="transmembrane region" description="Helical" evidence="1">
    <location>
        <begin position="51"/>
        <end position="73"/>
    </location>
</feature>
<dbReference type="AlphaFoldDB" id="A0A843V4G4"/>
<keyword evidence="1" id="KW-0472">Membrane</keyword>
<name>A0A843V4G4_COLES</name>
<accession>A0A843V4G4</accession>
<reference evidence="2" key="1">
    <citation type="submission" date="2017-07" db="EMBL/GenBank/DDBJ databases">
        <title>Taro Niue Genome Assembly and Annotation.</title>
        <authorList>
            <person name="Atibalentja N."/>
            <person name="Keating K."/>
            <person name="Fields C.J."/>
        </authorList>
    </citation>
    <scope>NUCLEOTIDE SEQUENCE</scope>
    <source>
        <strain evidence="2">Niue_2</strain>
        <tissue evidence="2">Leaf</tissue>
    </source>
</reference>
<evidence type="ECO:0000256" key="1">
    <source>
        <dbReference type="SAM" id="Phobius"/>
    </source>
</evidence>
<dbReference type="Proteomes" id="UP000652761">
    <property type="component" value="Unassembled WGS sequence"/>
</dbReference>
<protein>
    <submittedName>
        <fullName evidence="2">Uncharacterized protein</fullName>
    </submittedName>
</protein>
<gene>
    <name evidence="2" type="ORF">Taro_021258</name>
</gene>
<dbReference type="EMBL" id="NMUH01001080">
    <property type="protein sequence ID" value="MQL88690.1"/>
    <property type="molecule type" value="Genomic_DNA"/>
</dbReference>
<proteinExistence type="predicted"/>
<keyword evidence="1" id="KW-1133">Transmembrane helix</keyword>
<evidence type="ECO:0000313" key="2">
    <source>
        <dbReference type="EMBL" id="MQL88690.1"/>
    </source>
</evidence>
<keyword evidence="3" id="KW-1185">Reference proteome</keyword>
<evidence type="ECO:0000313" key="3">
    <source>
        <dbReference type="Proteomes" id="UP000652761"/>
    </source>
</evidence>
<comment type="caution">
    <text evidence="2">The sequence shown here is derived from an EMBL/GenBank/DDBJ whole genome shotgun (WGS) entry which is preliminary data.</text>
</comment>
<organism evidence="2 3">
    <name type="scientific">Colocasia esculenta</name>
    <name type="common">Wild taro</name>
    <name type="synonym">Arum esculentum</name>
    <dbReference type="NCBI Taxonomy" id="4460"/>
    <lineage>
        <taxon>Eukaryota</taxon>
        <taxon>Viridiplantae</taxon>
        <taxon>Streptophyta</taxon>
        <taxon>Embryophyta</taxon>
        <taxon>Tracheophyta</taxon>
        <taxon>Spermatophyta</taxon>
        <taxon>Magnoliopsida</taxon>
        <taxon>Liliopsida</taxon>
        <taxon>Araceae</taxon>
        <taxon>Aroideae</taxon>
        <taxon>Colocasieae</taxon>
        <taxon>Colocasia</taxon>
    </lineage>
</organism>
<sequence>INNITNAWQYIKGPIWSWNVCSKVLVLMGVKCLECLALHLSAIYLDYCYTIPVVLLLYLCYLCYGHLAICAILDTCAILRKLVLFPSCAILLSFT</sequence>
<feature type="non-terminal residue" evidence="2">
    <location>
        <position position="95"/>
    </location>
</feature>